<feature type="transmembrane region" description="Helical" evidence="1">
    <location>
        <begin position="122"/>
        <end position="142"/>
    </location>
</feature>
<keyword evidence="1" id="KW-1133">Transmembrane helix</keyword>
<dbReference type="Proteomes" id="UP000605848">
    <property type="component" value="Unassembled WGS sequence"/>
</dbReference>
<dbReference type="RefSeq" id="WP_202061008.1">
    <property type="nucleotide sequence ID" value="NZ_JAEQMY010000020.1"/>
</dbReference>
<name>A0A937CYD4_9HYPH</name>
<evidence type="ECO:0000256" key="1">
    <source>
        <dbReference type="SAM" id="Phobius"/>
    </source>
</evidence>
<feature type="transmembrane region" description="Helical" evidence="1">
    <location>
        <begin position="28"/>
        <end position="50"/>
    </location>
</feature>
<reference evidence="3" key="1">
    <citation type="submission" date="2021-01" db="EMBL/GenBank/DDBJ databases">
        <title>Microvirga sp.</title>
        <authorList>
            <person name="Kim M.K."/>
        </authorList>
    </citation>
    <scope>NUCLEOTIDE SEQUENCE</scope>
    <source>
        <strain evidence="3">5420S-16</strain>
    </source>
</reference>
<feature type="transmembrane region" description="Helical" evidence="1">
    <location>
        <begin position="56"/>
        <end position="76"/>
    </location>
</feature>
<keyword evidence="1" id="KW-0812">Transmembrane</keyword>
<feature type="transmembrane region" description="Helical" evidence="1">
    <location>
        <begin position="88"/>
        <end position="110"/>
    </location>
</feature>
<dbReference type="InterPro" id="IPR025509">
    <property type="entry name" value="DUF4396"/>
</dbReference>
<proteinExistence type="predicted"/>
<protein>
    <submittedName>
        <fullName evidence="3">DUF4396 domain-containing protein</fullName>
    </submittedName>
</protein>
<evidence type="ECO:0000313" key="4">
    <source>
        <dbReference type="Proteomes" id="UP000605848"/>
    </source>
</evidence>
<keyword evidence="1" id="KW-0472">Membrane</keyword>
<evidence type="ECO:0000259" key="2">
    <source>
        <dbReference type="Pfam" id="PF14342"/>
    </source>
</evidence>
<gene>
    <name evidence="3" type="ORF">JKG68_15265</name>
</gene>
<sequence>MAADAHFHHHGAPPSTAGLNRVAFSATVHCLTGCAIGEVIGLMIGTALGWGTAPTIVLAVALAFLFGYGLTMLPLLRSGLPFGTALGLALASDTASITIMEIVDNLIMLAVPGAMDAGLSSLFFWGSLAVSLLVAGVFAFPVNRWLIARGRGHAVVHAFHEH</sequence>
<organism evidence="3 4">
    <name type="scientific">Microvirga aerilata</name>
    <dbReference type="NCBI Taxonomy" id="670292"/>
    <lineage>
        <taxon>Bacteria</taxon>
        <taxon>Pseudomonadati</taxon>
        <taxon>Pseudomonadota</taxon>
        <taxon>Alphaproteobacteria</taxon>
        <taxon>Hyphomicrobiales</taxon>
        <taxon>Methylobacteriaceae</taxon>
        <taxon>Microvirga</taxon>
    </lineage>
</organism>
<dbReference type="AlphaFoldDB" id="A0A937CYD4"/>
<dbReference type="EMBL" id="JAEQMY010000020">
    <property type="protein sequence ID" value="MBL0405329.1"/>
    <property type="molecule type" value="Genomic_DNA"/>
</dbReference>
<comment type="caution">
    <text evidence="3">The sequence shown here is derived from an EMBL/GenBank/DDBJ whole genome shotgun (WGS) entry which is preliminary data.</text>
</comment>
<feature type="domain" description="DUF4396" evidence="2">
    <location>
        <begin position="22"/>
        <end position="151"/>
    </location>
</feature>
<dbReference type="Pfam" id="PF14342">
    <property type="entry name" value="DUF4396"/>
    <property type="match status" value="1"/>
</dbReference>
<evidence type="ECO:0000313" key="3">
    <source>
        <dbReference type="EMBL" id="MBL0405329.1"/>
    </source>
</evidence>
<keyword evidence="4" id="KW-1185">Reference proteome</keyword>
<accession>A0A937CYD4</accession>